<proteinExistence type="predicted"/>
<protein>
    <submittedName>
        <fullName evidence="1">Uncharacterized protein</fullName>
    </submittedName>
</protein>
<dbReference type="EMBL" id="MHKE01000015">
    <property type="protein sequence ID" value="OGY83157.1"/>
    <property type="molecule type" value="Genomic_DNA"/>
</dbReference>
<evidence type="ECO:0000313" key="2">
    <source>
        <dbReference type="Proteomes" id="UP000179164"/>
    </source>
</evidence>
<evidence type="ECO:0000313" key="1">
    <source>
        <dbReference type="EMBL" id="OGY83157.1"/>
    </source>
</evidence>
<name>A0A1G2B4K4_9BACT</name>
<accession>A0A1G2B4K4</accession>
<dbReference type="Proteomes" id="UP000179164">
    <property type="component" value="Unassembled WGS sequence"/>
</dbReference>
<dbReference type="AlphaFoldDB" id="A0A1G2B4K4"/>
<comment type="caution">
    <text evidence="1">The sequence shown here is derived from an EMBL/GenBank/DDBJ whole genome shotgun (WGS) entry which is preliminary data.</text>
</comment>
<organism evidence="1 2">
    <name type="scientific">Candidatus Kerfeldbacteria bacterium RIFCSPLOWO2_01_FULL_48_11</name>
    <dbReference type="NCBI Taxonomy" id="1798543"/>
    <lineage>
        <taxon>Bacteria</taxon>
        <taxon>Candidatus Kerfeldiibacteriota</taxon>
    </lineage>
</organism>
<sequence length="79" mass="8687">MKCTFESQSVTCLDVELEEGEDPTLQEVLDQTEGVVFDPETQMVVSVDIGEHDLDAKVAPGTYYIVPKVMELAPVAEVK</sequence>
<reference evidence="1 2" key="1">
    <citation type="journal article" date="2016" name="Nat. Commun.">
        <title>Thousands of microbial genomes shed light on interconnected biogeochemical processes in an aquifer system.</title>
        <authorList>
            <person name="Anantharaman K."/>
            <person name="Brown C.T."/>
            <person name="Hug L.A."/>
            <person name="Sharon I."/>
            <person name="Castelle C.J."/>
            <person name="Probst A.J."/>
            <person name="Thomas B.C."/>
            <person name="Singh A."/>
            <person name="Wilkins M.J."/>
            <person name="Karaoz U."/>
            <person name="Brodie E.L."/>
            <person name="Williams K.H."/>
            <person name="Hubbard S.S."/>
            <person name="Banfield J.F."/>
        </authorList>
    </citation>
    <scope>NUCLEOTIDE SEQUENCE [LARGE SCALE GENOMIC DNA]</scope>
</reference>
<gene>
    <name evidence="1" type="ORF">A2898_02700</name>
</gene>